<dbReference type="Proteomes" id="UP000605986">
    <property type="component" value="Unassembled WGS sequence"/>
</dbReference>
<evidence type="ECO:0000256" key="1">
    <source>
        <dbReference type="SAM" id="MobiDB-lite"/>
    </source>
</evidence>
<accession>A0A8H4KB90</accession>
<protein>
    <submittedName>
        <fullName evidence="2">Uncharacterized protein</fullName>
    </submittedName>
</protein>
<evidence type="ECO:0000313" key="2">
    <source>
        <dbReference type="EMBL" id="KAF4448042.1"/>
    </source>
</evidence>
<sequence length="95" mass="10485">MPESLRSILVSGTLYAVAVTGIASLLSKEDSKASEQDNKTPEEISKAPQQDNPPAQTRFYFKSELSESEQKNPPRAKPFSLTEQDRLQGESMLKG</sequence>
<dbReference type="AlphaFoldDB" id="A0A8H4KB90"/>
<proteinExistence type="predicted"/>
<dbReference type="EMBL" id="JAADJG010000362">
    <property type="protein sequence ID" value="KAF4448042.1"/>
    <property type="molecule type" value="Genomic_DNA"/>
</dbReference>
<name>A0A8H4KB90_9HYPO</name>
<evidence type="ECO:0000313" key="3">
    <source>
        <dbReference type="Proteomes" id="UP000605986"/>
    </source>
</evidence>
<organism evidence="2 3">
    <name type="scientific">Fusarium austroafricanum</name>
    <dbReference type="NCBI Taxonomy" id="2364996"/>
    <lineage>
        <taxon>Eukaryota</taxon>
        <taxon>Fungi</taxon>
        <taxon>Dikarya</taxon>
        <taxon>Ascomycota</taxon>
        <taxon>Pezizomycotina</taxon>
        <taxon>Sordariomycetes</taxon>
        <taxon>Hypocreomycetidae</taxon>
        <taxon>Hypocreales</taxon>
        <taxon>Nectriaceae</taxon>
        <taxon>Fusarium</taxon>
        <taxon>Fusarium concolor species complex</taxon>
    </lineage>
</organism>
<gene>
    <name evidence="2" type="ORF">F53441_8517</name>
</gene>
<dbReference type="OrthoDB" id="5055973at2759"/>
<keyword evidence="3" id="KW-1185">Reference proteome</keyword>
<feature type="region of interest" description="Disordered" evidence="1">
    <location>
        <begin position="26"/>
        <end position="95"/>
    </location>
</feature>
<reference evidence="2" key="1">
    <citation type="submission" date="2020-01" db="EMBL/GenBank/DDBJ databases">
        <title>Identification and distribution of gene clusters putatively required for synthesis of sphingolipid metabolism inhibitors in phylogenetically diverse species of the filamentous fungus Fusarium.</title>
        <authorList>
            <person name="Kim H.-S."/>
            <person name="Busman M."/>
            <person name="Brown D.W."/>
            <person name="Divon H."/>
            <person name="Uhlig S."/>
            <person name="Proctor R.H."/>
        </authorList>
    </citation>
    <scope>NUCLEOTIDE SEQUENCE</scope>
    <source>
        <strain evidence="2">NRRL 53441</strain>
    </source>
</reference>
<comment type="caution">
    <text evidence="2">The sequence shown here is derived from an EMBL/GenBank/DDBJ whole genome shotgun (WGS) entry which is preliminary data.</text>
</comment>
<feature type="compositionally biased region" description="Basic and acidic residues" evidence="1">
    <location>
        <begin position="27"/>
        <end position="45"/>
    </location>
</feature>